<evidence type="ECO:0000313" key="2">
    <source>
        <dbReference type="Proteomes" id="UP000198561"/>
    </source>
</evidence>
<dbReference type="Proteomes" id="UP000198561">
    <property type="component" value="Unassembled WGS sequence"/>
</dbReference>
<sequence length="65" mass="7465">MKTKKNFENKAVKLSKDAMKNIGGGMKHTPCHSYNVEDRRPGASALWIQKLQTFAHNFMYCPDHL</sequence>
<reference evidence="1 2" key="1">
    <citation type="submission" date="2016-10" db="EMBL/GenBank/DDBJ databases">
        <authorList>
            <person name="de Groot N.N."/>
        </authorList>
    </citation>
    <scope>NUCLEOTIDE SEQUENCE [LARGE SCALE GENOMIC DNA]</scope>
    <source>
        <strain evidence="1 2">DSM 23031</strain>
    </source>
</reference>
<protein>
    <submittedName>
        <fullName evidence="1">Uncharacterized protein</fullName>
    </submittedName>
</protein>
<accession>A0A1H6HHH8</accession>
<dbReference type="RefSeq" id="WP_089693040.1">
    <property type="nucleotide sequence ID" value="NZ_DALZIY010000003.1"/>
</dbReference>
<dbReference type="EMBL" id="FNWQ01000003">
    <property type="protein sequence ID" value="SEH35239.1"/>
    <property type="molecule type" value="Genomic_DNA"/>
</dbReference>
<dbReference type="AlphaFoldDB" id="A0A1H6HHH8"/>
<evidence type="ECO:0000313" key="1">
    <source>
        <dbReference type="EMBL" id="SEH35239.1"/>
    </source>
</evidence>
<gene>
    <name evidence="1" type="ORF">SAMN05421593_2937</name>
</gene>
<dbReference type="OrthoDB" id="1266053at2"/>
<organism evidence="1 2">
    <name type="scientific">Chryseobacterium culicis</name>
    <dbReference type="NCBI Taxonomy" id="680127"/>
    <lineage>
        <taxon>Bacteria</taxon>
        <taxon>Pseudomonadati</taxon>
        <taxon>Bacteroidota</taxon>
        <taxon>Flavobacteriia</taxon>
        <taxon>Flavobacteriales</taxon>
        <taxon>Weeksellaceae</taxon>
        <taxon>Chryseobacterium group</taxon>
        <taxon>Chryseobacterium</taxon>
    </lineage>
</organism>
<proteinExistence type="predicted"/>
<name>A0A1H6HHH8_CHRCI</name>
<dbReference type="STRING" id="680127.SAMN05421593_2937"/>